<dbReference type="SUPFAM" id="SSF49329">
    <property type="entry name" value="Cu,Zn superoxide dismutase-like"/>
    <property type="match status" value="1"/>
</dbReference>
<accession>A0A8K0KFT5</accession>
<dbReference type="Proteomes" id="UP000792457">
    <property type="component" value="Unassembled WGS sequence"/>
</dbReference>
<feature type="chain" id="PRO_5035443801" description="Superoxide dismutase" evidence="1">
    <location>
        <begin position="20"/>
        <end position="184"/>
    </location>
</feature>
<dbReference type="GO" id="GO:0046872">
    <property type="term" value="F:metal ion binding"/>
    <property type="evidence" value="ECO:0007669"/>
    <property type="project" value="InterPro"/>
</dbReference>
<evidence type="ECO:0008006" key="4">
    <source>
        <dbReference type="Google" id="ProtNLM"/>
    </source>
</evidence>
<reference evidence="2" key="2">
    <citation type="submission" date="2017-10" db="EMBL/GenBank/DDBJ databases">
        <title>Ladona fulva Genome sequencing and assembly.</title>
        <authorList>
            <person name="Murali S."/>
            <person name="Richards S."/>
            <person name="Bandaranaike D."/>
            <person name="Bellair M."/>
            <person name="Blankenburg K."/>
            <person name="Chao H."/>
            <person name="Dinh H."/>
            <person name="Doddapaneni H."/>
            <person name="Dugan-Rocha S."/>
            <person name="Elkadiri S."/>
            <person name="Gnanaolivu R."/>
            <person name="Hernandez B."/>
            <person name="Skinner E."/>
            <person name="Javaid M."/>
            <person name="Lee S."/>
            <person name="Li M."/>
            <person name="Ming W."/>
            <person name="Munidasa M."/>
            <person name="Muniz J."/>
            <person name="Nguyen L."/>
            <person name="Hughes D."/>
            <person name="Osuji N."/>
            <person name="Pu L.-L."/>
            <person name="Puazo M."/>
            <person name="Qu C."/>
            <person name="Quiroz J."/>
            <person name="Raj R."/>
            <person name="Weissenberger G."/>
            <person name="Xin Y."/>
            <person name="Zou X."/>
            <person name="Han Y."/>
            <person name="Worley K."/>
            <person name="Muzny D."/>
            <person name="Gibbs R."/>
        </authorList>
    </citation>
    <scope>NUCLEOTIDE SEQUENCE</scope>
    <source>
        <strain evidence="2">Sampled in the wild</strain>
    </source>
</reference>
<reference evidence="2" key="1">
    <citation type="submission" date="2013-04" db="EMBL/GenBank/DDBJ databases">
        <authorList>
            <person name="Qu J."/>
            <person name="Murali S.C."/>
            <person name="Bandaranaike D."/>
            <person name="Bellair M."/>
            <person name="Blankenburg K."/>
            <person name="Chao H."/>
            <person name="Dinh H."/>
            <person name="Doddapaneni H."/>
            <person name="Downs B."/>
            <person name="Dugan-Rocha S."/>
            <person name="Elkadiri S."/>
            <person name="Gnanaolivu R.D."/>
            <person name="Hernandez B."/>
            <person name="Javaid M."/>
            <person name="Jayaseelan J.C."/>
            <person name="Lee S."/>
            <person name="Li M."/>
            <person name="Ming W."/>
            <person name="Munidasa M."/>
            <person name="Muniz J."/>
            <person name="Nguyen L."/>
            <person name="Ongeri F."/>
            <person name="Osuji N."/>
            <person name="Pu L.-L."/>
            <person name="Puazo M."/>
            <person name="Qu C."/>
            <person name="Quiroz J."/>
            <person name="Raj R."/>
            <person name="Weissenberger G."/>
            <person name="Xin Y."/>
            <person name="Zou X."/>
            <person name="Han Y."/>
            <person name="Richards S."/>
            <person name="Worley K."/>
            <person name="Muzny D."/>
            <person name="Gibbs R."/>
        </authorList>
    </citation>
    <scope>NUCLEOTIDE SEQUENCE</scope>
    <source>
        <strain evidence="2">Sampled in the wild</strain>
    </source>
</reference>
<keyword evidence="1" id="KW-0732">Signal</keyword>
<dbReference type="AlphaFoldDB" id="A0A8K0KFT5"/>
<dbReference type="EMBL" id="KZ308717">
    <property type="protein sequence ID" value="KAG8233429.1"/>
    <property type="molecule type" value="Genomic_DNA"/>
</dbReference>
<keyword evidence="3" id="KW-1185">Reference proteome</keyword>
<sequence>MKFWGFLFTLLAAVLLVAARRSSSHSSESSSSSDSSDSSSESNWRRNYFRGANCNLRPSASSSVAGNLFLYEKNNGGNVYIKGGLRGLGPRGTEYALTFHKGYPSPGECDRAGDTMDNVGGDFALVTARGDNSGAGVNTNRATIRLEEGFDNSVIGKSIVVRRLSDGKRVACCNVDRAREGHRY</sequence>
<comment type="caution">
    <text evidence="2">The sequence shown here is derived from an EMBL/GenBank/DDBJ whole genome shotgun (WGS) entry which is preliminary data.</text>
</comment>
<evidence type="ECO:0000313" key="3">
    <source>
        <dbReference type="Proteomes" id="UP000792457"/>
    </source>
</evidence>
<feature type="signal peptide" evidence="1">
    <location>
        <begin position="1"/>
        <end position="19"/>
    </location>
</feature>
<evidence type="ECO:0000313" key="2">
    <source>
        <dbReference type="EMBL" id="KAG8233429.1"/>
    </source>
</evidence>
<organism evidence="2 3">
    <name type="scientific">Ladona fulva</name>
    <name type="common">Scarce chaser dragonfly</name>
    <name type="synonym">Libellula fulva</name>
    <dbReference type="NCBI Taxonomy" id="123851"/>
    <lineage>
        <taxon>Eukaryota</taxon>
        <taxon>Metazoa</taxon>
        <taxon>Ecdysozoa</taxon>
        <taxon>Arthropoda</taxon>
        <taxon>Hexapoda</taxon>
        <taxon>Insecta</taxon>
        <taxon>Pterygota</taxon>
        <taxon>Palaeoptera</taxon>
        <taxon>Odonata</taxon>
        <taxon>Epiprocta</taxon>
        <taxon>Anisoptera</taxon>
        <taxon>Libelluloidea</taxon>
        <taxon>Libellulidae</taxon>
        <taxon>Ladona</taxon>
    </lineage>
</organism>
<dbReference type="Gene3D" id="2.60.40.200">
    <property type="entry name" value="Superoxide dismutase, copper/zinc binding domain"/>
    <property type="match status" value="1"/>
</dbReference>
<name>A0A8K0KFT5_LADFU</name>
<dbReference type="InterPro" id="IPR036423">
    <property type="entry name" value="SOD-like_Cu/Zn_dom_sf"/>
</dbReference>
<dbReference type="GO" id="GO:0006801">
    <property type="term" value="P:superoxide metabolic process"/>
    <property type="evidence" value="ECO:0007669"/>
    <property type="project" value="InterPro"/>
</dbReference>
<evidence type="ECO:0000256" key="1">
    <source>
        <dbReference type="SAM" id="SignalP"/>
    </source>
</evidence>
<protein>
    <recommendedName>
        <fullName evidence="4">Superoxide dismutase</fullName>
    </recommendedName>
</protein>
<gene>
    <name evidence="2" type="ORF">J437_LFUL013423</name>
</gene>
<proteinExistence type="predicted"/>